<dbReference type="PANTHER" id="PTHR31006">
    <property type="entry name" value="F-BOX DOMAIN-CONTAINING PROTEIN-RELATED-RELATED"/>
    <property type="match status" value="1"/>
</dbReference>
<feature type="region of interest" description="Disordered" evidence="1">
    <location>
        <begin position="1"/>
        <end position="21"/>
    </location>
</feature>
<proteinExistence type="predicted"/>
<dbReference type="Proteomes" id="UP000827892">
    <property type="component" value="Chromosome III"/>
</dbReference>
<dbReference type="EMBL" id="CP090893">
    <property type="protein sequence ID" value="ULU02206.1"/>
    <property type="molecule type" value="Genomic_DNA"/>
</dbReference>
<evidence type="ECO:0000256" key="1">
    <source>
        <dbReference type="SAM" id="MobiDB-lite"/>
    </source>
</evidence>
<sequence length="865" mass="102077">MSTPSEDVPKEGEEEPKEETNELASEFNFFDLFDGMEHENDKDPSRIANKSDMISLIKFIGGFEKWNELNEDCRMAVVKFLEYKDRCKLGICSKRDYETVKSTPLDVYKISIYDNEKYHYSFREEDFDNVVVEVQLHHDFNSGKRFELIFSQLGEDTQIQWYQYIPKQRPKNRSLVLKSCNYYEEAVKFAEKWMKKCNFELKDIKIEMKNYPMDKSKIKSLPKCKCIRIGSDDVETFRWWLQKVPNQLKDVELVALDADREVFTIPSDLLNAPQIMQTSDFYFWCRAEFSDEQLLNLKASSLSFDCVNITDGGINEYIKRWINGKGVPKFKRALLWGNKARDYAELTRGLEYRQWDAAFEEEAAGFCGDFERVCGRGNCVQIYSKIDPYESLTLNVSNPIMSPSEEVPKEGEEEPKEETNELASEFNFFDLFDGMEHENDKVPSRIANKSDMISLIKFIGGFEKWNELNEDCRLAVVKFLEYKDRCKLGICSKRDYETVKSTPLDVYKISIYDNEKYHYSFRKEDFDNVVVELQLHHDYNSCKQYQLIFSQLGEDTQIQWYKNRSLVLKSCNYYKEAVKFAEKWMKKCNFELKDIKIEMKNYPMDKSKIKSLPKCKFIRIGSDDVETFRWWLQKVPNQMKYVKLFALDADREMFTIPSNLLNAPQIMETLEFDIWCRADFSDEQFLNLKANTLGFRCVNITDQGINMYIKKWVNGNGVPDFKNAILRTNEARDINKMIRGLECRQWQGDFENEEPYFCRYFYNLYEPERCVQIYSKVDPYESLTLGVASDWDIKIEMKNYPMDKSKIKSLPKCKCIRIGSDDVETFRWWLQKVPNQLKDVELVALDADREVFTIPSDLLNAPQVT</sequence>
<feature type="domain" description="F-box" evidence="2">
    <location>
        <begin position="465"/>
        <end position="504"/>
    </location>
</feature>
<feature type="domain" description="F-box" evidence="2">
    <location>
        <begin position="66"/>
        <end position="105"/>
    </location>
</feature>
<feature type="domain" description="Sdz-33 F-box" evidence="3">
    <location>
        <begin position="287"/>
        <end position="331"/>
    </location>
</feature>
<reference evidence="4 5" key="1">
    <citation type="submission" date="2022-05" db="EMBL/GenBank/DDBJ databases">
        <title>Chromosome-level reference genomes for two strains of Caenorhabditis briggsae: an improved platform for comparative genomics.</title>
        <authorList>
            <person name="Stevens L."/>
            <person name="Andersen E.C."/>
        </authorList>
    </citation>
    <scope>NUCLEOTIDE SEQUENCE [LARGE SCALE GENOMIC DNA]</scope>
    <source>
        <strain evidence="4">QX1410_ONT</strain>
        <tissue evidence="4">Whole-organism</tissue>
    </source>
</reference>
<dbReference type="Pfam" id="PF07735">
    <property type="entry name" value="FBA_2"/>
    <property type="match status" value="1"/>
</dbReference>
<name>A0AAE9DDX1_CAEBR</name>
<evidence type="ECO:0000259" key="2">
    <source>
        <dbReference type="Pfam" id="PF00646"/>
    </source>
</evidence>
<dbReference type="PANTHER" id="PTHR31006:SF0">
    <property type="entry name" value="F-BOX ASSOCIATED DOMAIN-CONTAINING PROTEIN-RELATED"/>
    <property type="match status" value="1"/>
</dbReference>
<evidence type="ECO:0000313" key="4">
    <source>
        <dbReference type="EMBL" id="ULU02206.1"/>
    </source>
</evidence>
<evidence type="ECO:0008006" key="6">
    <source>
        <dbReference type="Google" id="ProtNLM"/>
    </source>
</evidence>
<gene>
    <name evidence="4" type="ORF">L3Y34_002044</name>
</gene>
<dbReference type="InterPro" id="IPR042317">
    <property type="entry name" value="She-1-like"/>
</dbReference>
<protein>
    <recommendedName>
        <fullName evidence="6">F-box associated domain-containing protein</fullName>
    </recommendedName>
</protein>
<organism evidence="4 5">
    <name type="scientific">Caenorhabditis briggsae</name>
    <dbReference type="NCBI Taxonomy" id="6238"/>
    <lineage>
        <taxon>Eukaryota</taxon>
        <taxon>Metazoa</taxon>
        <taxon>Ecdysozoa</taxon>
        <taxon>Nematoda</taxon>
        <taxon>Chromadorea</taxon>
        <taxon>Rhabditida</taxon>
        <taxon>Rhabditina</taxon>
        <taxon>Rhabditomorpha</taxon>
        <taxon>Rhabditoidea</taxon>
        <taxon>Rhabditidae</taxon>
        <taxon>Peloderinae</taxon>
        <taxon>Caenorhabditis</taxon>
    </lineage>
</organism>
<evidence type="ECO:0000313" key="5">
    <source>
        <dbReference type="Proteomes" id="UP000827892"/>
    </source>
</evidence>
<dbReference type="InterPro" id="IPR001810">
    <property type="entry name" value="F-box_dom"/>
</dbReference>
<dbReference type="Pfam" id="PF00646">
    <property type="entry name" value="F-box"/>
    <property type="match status" value="2"/>
</dbReference>
<accession>A0AAE9DDX1</accession>
<evidence type="ECO:0000259" key="3">
    <source>
        <dbReference type="Pfam" id="PF07735"/>
    </source>
</evidence>
<dbReference type="AlphaFoldDB" id="A0AAE9DDX1"/>
<dbReference type="InterPro" id="IPR012885">
    <property type="entry name" value="F-box_Sdz-33"/>
</dbReference>